<dbReference type="InterPro" id="IPR016181">
    <property type="entry name" value="Acyl_CoA_acyltransferase"/>
</dbReference>
<dbReference type="SUPFAM" id="SSF55729">
    <property type="entry name" value="Acyl-CoA N-acyltransferases (Nat)"/>
    <property type="match status" value="1"/>
</dbReference>
<dbReference type="Pfam" id="PF00583">
    <property type="entry name" value="Acetyltransf_1"/>
    <property type="match status" value="1"/>
</dbReference>
<evidence type="ECO:0000256" key="2">
    <source>
        <dbReference type="ARBA" id="ARBA00023315"/>
    </source>
</evidence>
<protein>
    <submittedName>
        <fullName evidence="4">GCN5-related N-acetyltransferase</fullName>
    </submittedName>
</protein>
<feature type="domain" description="N-acetyltransferase" evidence="3">
    <location>
        <begin position="7"/>
        <end position="159"/>
    </location>
</feature>
<dbReference type="KEGG" id="mes:Meso_0565"/>
<name>Q11KV8_CHESB</name>
<dbReference type="EMBL" id="CP000390">
    <property type="protein sequence ID" value="ABG61967.1"/>
    <property type="molecule type" value="Genomic_DNA"/>
</dbReference>
<reference evidence="4" key="1">
    <citation type="submission" date="2006-06" db="EMBL/GenBank/DDBJ databases">
        <title>Complete sequence of chromosome of Chelativorans sp. BNC1.</title>
        <authorList>
            <consortium name="US DOE Joint Genome Institute"/>
            <person name="Copeland A."/>
            <person name="Lucas S."/>
            <person name="Lapidus A."/>
            <person name="Barry K."/>
            <person name="Detter J.C."/>
            <person name="Glavina del Rio T."/>
            <person name="Hammon N."/>
            <person name="Israni S."/>
            <person name="Dalin E."/>
            <person name="Tice H."/>
            <person name="Pitluck S."/>
            <person name="Chertkov O."/>
            <person name="Brettin T."/>
            <person name="Bruce D."/>
            <person name="Han C."/>
            <person name="Tapia R."/>
            <person name="Gilna P."/>
            <person name="Schmutz J."/>
            <person name="Larimer F."/>
            <person name="Land M."/>
            <person name="Hauser L."/>
            <person name="Kyrpides N."/>
            <person name="Mikhailova N."/>
            <person name="Richardson P."/>
        </authorList>
    </citation>
    <scope>NUCLEOTIDE SEQUENCE</scope>
    <source>
        <strain evidence="4">BNC1</strain>
    </source>
</reference>
<dbReference type="PROSITE" id="PS51186">
    <property type="entry name" value="GNAT"/>
    <property type="match status" value="1"/>
</dbReference>
<dbReference type="InterPro" id="IPR000182">
    <property type="entry name" value="GNAT_dom"/>
</dbReference>
<evidence type="ECO:0000256" key="1">
    <source>
        <dbReference type="ARBA" id="ARBA00022679"/>
    </source>
</evidence>
<gene>
    <name evidence="4" type="ordered locus">Meso_0565</name>
</gene>
<sequence length="159" mass="18054">MTLHPEIRVRPATRADLKLVARMNKELIEDEGHRNPMTVDQLEQRAAGFMDESGWRIDLFEQAGSVVGYATWKLEDDNTEPSGKRVYLRQFYVARESRGGGVGRQALNALMGREFPADTRVLLEVMQSNPGGQQFWSRMGFAPYSHLLESRSVNSPRSK</sequence>
<keyword evidence="2" id="KW-0012">Acyltransferase</keyword>
<dbReference type="STRING" id="266779.Meso_0565"/>
<keyword evidence="1 4" id="KW-0808">Transferase</keyword>
<evidence type="ECO:0000259" key="3">
    <source>
        <dbReference type="PROSITE" id="PS51186"/>
    </source>
</evidence>
<proteinExistence type="predicted"/>
<dbReference type="AlphaFoldDB" id="Q11KV8"/>
<evidence type="ECO:0000313" key="4">
    <source>
        <dbReference type="EMBL" id="ABG61967.1"/>
    </source>
</evidence>
<organism evidence="4">
    <name type="scientific">Chelativorans sp. (strain BNC1)</name>
    <dbReference type="NCBI Taxonomy" id="266779"/>
    <lineage>
        <taxon>Bacteria</taxon>
        <taxon>Pseudomonadati</taxon>
        <taxon>Pseudomonadota</taxon>
        <taxon>Alphaproteobacteria</taxon>
        <taxon>Hyphomicrobiales</taxon>
        <taxon>Phyllobacteriaceae</taxon>
        <taxon>Chelativorans</taxon>
    </lineage>
</organism>
<accession>Q11KV8</accession>
<dbReference type="GO" id="GO:0016747">
    <property type="term" value="F:acyltransferase activity, transferring groups other than amino-acyl groups"/>
    <property type="evidence" value="ECO:0007669"/>
    <property type="project" value="InterPro"/>
</dbReference>
<dbReference type="PANTHER" id="PTHR43877">
    <property type="entry name" value="AMINOALKYLPHOSPHONATE N-ACETYLTRANSFERASE-RELATED-RELATED"/>
    <property type="match status" value="1"/>
</dbReference>
<dbReference type="OrthoDB" id="1902415at2"/>
<dbReference type="InterPro" id="IPR050832">
    <property type="entry name" value="Bact_Acetyltransf"/>
</dbReference>
<dbReference type="eggNOG" id="COG0456">
    <property type="taxonomic scope" value="Bacteria"/>
</dbReference>
<dbReference type="Gene3D" id="3.40.630.30">
    <property type="match status" value="1"/>
</dbReference>
<dbReference type="CDD" id="cd04301">
    <property type="entry name" value="NAT_SF"/>
    <property type="match status" value="1"/>
</dbReference>
<dbReference type="HOGENOM" id="CLU_145404_0_0_5"/>